<evidence type="ECO:0000313" key="7">
    <source>
        <dbReference type="EMBL" id="ORY77490.1"/>
    </source>
</evidence>
<dbReference type="EMBL" id="MCOG01000019">
    <property type="protein sequence ID" value="ORY77490.1"/>
    <property type="molecule type" value="Genomic_DNA"/>
</dbReference>
<keyword evidence="5 6" id="KW-0472">Membrane</keyword>
<gene>
    <name evidence="7" type="ORF">LY90DRAFT_665270</name>
</gene>
<keyword evidence="2 6" id="KW-0812">Transmembrane</keyword>
<dbReference type="OrthoDB" id="19981at2759"/>
<dbReference type="AlphaFoldDB" id="A0A1Y2F0X4"/>
<evidence type="ECO:0000256" key="3">
    <source>
        <dbReference type="ARBA" id="ARBA00022824"/>
    </source>
</evidence>
<keyword evidence="4 6" id="KW-1133">Transmembrane helix</keyword>
<dbReference type="InterPro" id="IPR021013">
    <property type="entry name" value="ATPase_Vma12"/>
</dbReference>
<keyword evidence="3" id="KW-0256">Endoplasmic reticulum</keyword>
<evidence type="ECO:0000256" key="6">
    <source>
        <dbReference type="SAM" id="Phobius"/>
    </source>
</evidence>
<reference evidence="7 8" key="1">
    <citation type="submission" date="2016-08" db="EMBL/GenBank/DDBJ databases">
        <title>A Parts List for Fungal Cellulosomes Revealed by Comparative Genomics.</title>
        <authorList>
            <consortium name="DOE Joint Genome Institute"/>
            <person name="Haitjema C.H."/>
            <person name="Gilmore S.P."/>
            <person name="Henske J.K."/>
            <person name="Solomon K.V."/>
            <person name="De Groot R."/>
            <person name="Kuo A."/>
            <person name="Mondo S.J."/>
            <person name="Salamov A.A."/>
            <person name="Labutti K."/>
            <person name="Zhao Z."/>
            <person name="Chiniquy J."/>
            <person name="Barry K."/>
            <person name="Brewer H.M."/>
            <person name="Purvine S.O."/>
            <person name="Wright A.T."/>
            <person name="Boxma B."/>
            <person name="Van Alen T."/>
            <person name="Hackstein J.H."/>
            <person name="Baker S.E."/>
            <person name="Grigoriev I.V."/>
            <person name="O'Malley M.A."/>
        </authorList>
    </citation>
    <scope>NUCLEOTIDE SEQUENCE [LARGE SCALE GENOMIC DNA]</scope>
    <source>
        <strain evidence="7 8">G1</strain>
    </source>
</reference>
<evidence type="ECO:0000256" key="4">
    <source>
        <dbReference type="ARBA" id="ARBA00022989"/>
    </source>
</evidence>
<dbReference type="GO" id="GO:0070072">
    <property type="term" value="P:vacuolar proton-transporting V-type ATPase complex assembly"/>
    <property type="evidence" value="ECO:0007669"/>
    <property type="project" value="InterPro"/>
</dbReference>
<keyword evidence="8" id="KW-1185">Reference proteome</keyword>
<sequence>MVNYQLNSNIKSAMEIMFKECEIPEDRITELKSYIPKEVIENEIYPISHRIIKEVSDYLLKKYPGEEGNKYRFNNLIKSSKMILESPKPRVKSPELIKILENIKREQENKEYLKLTRDIEDDEDDGGLGAYASIAKKQITLVFNLFLSIAAGFTAGYVLGTQITTDTGKRALFGFLVAGVIGVAEGWFMMKDFLLLEKNEDGRINNFEGMELKLDEDGLPVIPQIKNNNILSEKQVKEDKKTV</sequence>
<dbReference type="GO" id="GO:0005789">
    <property type="term" value="C:endoplasmic reticulum membrane"/>
    <property type="evidence" value="ECO:0007669"/>
    <property type="project" value="UniProtKB-SubCell"/>
</dbReference>
<evidence type="ECO:0000256" key="2">
    <source>
        <dbReference type="ARBA" id="ARBA00022692"/>
    </source>
</evidence>
<evidence type="ECO:0000313" key="8">
    <source>
        <dbReference type="Proteomes" id="UP000193920"/>
    </source>
</evidence>
<proteinExistence type="predicted"/>
<name>A0A1Y2F0X4_9FUNG</name>
<evidence type="ECO:0000256" key="5">
    <source>
        <dbReference type="ARBA" id="ARBA00023136"/>
    </source>
</evidence>
<organism evidence="7 8">
    <name type="scientific">Neocallimastix californiae</name>
    <dbReference type="NCBI Taxonomy" id="1754190"/>
    <lineage>
        <taxon>Eukaryota</taxon>
        <taxon>Fungi</taxon>
        <taxon>Fungi incertae sedis</taxon>
        <taxon>Chytridiomycota</taxon>
        <taxon>Chytridiomycota incertae sedis</taxon>
        <taxon>Neocallimastigomycetes</taxon>
        <taxon>Neocallimastigales</taxon>
        <taxon>Neocallimastigaceae</taxon>
        <taxon>Neocallimastix</taxon>
    </lineage>
</organism>
<accession>A0A1Y2F0X4</accession>
<protein>
    <submittedName>
        <fullName evidence="7">Uncharacterized protein</fullName>
    </submittedName>
</protein>
<feature type="transmembrane region" description="Helical" evidence="6">
    <location>
        <begin position="171"/>
        <end position="190"/>
    </location>
</feature>
<feature type="transmembrane region" description="Helical" evidence="6">
    <location>
        <begin position="141"/>
        <end position="159"/>
    </location>
</feature>
<dbReference type="Proteomes" id="UP000193920">
    <property type="component" value="Unassembled WGS sequence"/>
</dbReference>
<comment type="caution">
    <text evidence="7">The sequence shown here is derived from an EMBL/GenBank/DDBJ whole genome shotgun (WGS) entry which is preliminary data.</text>
</comment>
<dbReference type="Pfam" id="PF11712">
    <property type="entry name" value="Vma12"/>
    <property type="match status" value="1"/>
</dbReference>
<evidence type="ECO:0000256" key="1">
    <source>
        <dbReference type="ARBA" id="ARBA00004477"/>
    </source>
</evidence>
<comment type="subcellular location">
    <subcellularLocation>
        <location evidence="1">Endoplasmic reticulum membrane</location>
        <topology evidence="1">Multi-pass membrane protein</topology>
    </subcellularLocation>
</comment>
<dbReference type="PANTHER" id="PTHR31394">
    <property type="entry name" value="TRANSMEMBRANE PROTEIN 199"/>
    <property type="match status" value="1"/>
</dbReference>
<dbReference type="PANTHER" id="PTHR31394:SF1">
    <property type="entry name" value="TRANSMEMBRANE PROTEIN 199"/>
    <property type="match status" value="1"/>
</dbReference>